<proteinExistence type="predicted"/>
<feature type="domain" description="YhfX-like C-terminal" evidence="2">
    <location>
        <begin position="279"/>
        <end position="374"/>
    </location>
</feature>
<sequence>MFLDVTLRRNRALVDYAFELHQSGAIFPDTYVIDLDAVVENGSQMIREAQKHQVMLFVMTKQHGRNPIVTQELMKLGFHGAVVVDYKEARVLHQHQIPIGHIGHLVQIPSGYMDEVIGMNPGFITVYSVEKAREVDEACRKRGRKQNVFLRIIDDEDVLYPGQYGGFYLNELNEVIPQIRQLSHIQIAGLTSFPCFLYSDTEKDIIPTKNVATLKKAKKCLEERLGMEIPHLNLPSATCTSTIAKIRANGGTQGEPGHGLLGSTPMHAKYELIERPAMVYVSEVSHNLGKKSYCYGGGHYRRSHLENALVGKSLQSAVRVKAEMSDPHSIDYHIGLNQPLTIGDTVIMAFRSQVFVTRSDVAVVKGLSSGKPELVGIFDSLGKEIGR</sequence>
<gene>
    <name evidence="3" type="ORF">JIR001_10990</name>
</gene>
<dbReference type="CDD" id="cd06811">
    <property type="entry name" value="PLPDE_III_yhfX_like"/>
    <property type="match status" value="1"/>
</dbReference>
<dbReference type="AlphaFoldDB" id="A0A8D5ZNF0"/>
<organism evidence="3 4">
    <name type="scientific">Polycladomyces abyssicola</name>
    <dbReference type="NCBI Taxonomy" id="1125966"/>
    <lineage>
        <taxon>Bacteria</taxon>
        <taxon>Bacillati</taxon>
        <taxon>Bacillota</taxon>
        <taxon>Bacilli</taxon>
        <taxon>Bacillales</taxon>
        <taxon>Thermoactinomycetaceae</taxon>
        <taxon>Polycladomyces</taxon>
    </lineage>
</organism>
<evidence type="ECO:0000259" key="1">
    <source>
        <dbReference type="Pfam" id="PF01168"/>
    </source>
</evidence>
<dbReference type="EMBL" id="AP024601">
    <property type="protein sequence ID" value="BCU81316.1"/>
    <property type="molecule type" value="Genomic_DNA"/>
</dbReference>
<reference evidence="3" key="1">
    <citation type="journal article" date="2013" name="Int. J. Syst. Evol. Microbiol.">
        <title>Polycladomyces abyssicola gen. nov., sp. nov., a thermophilic filamentous bacterium isolated from hemipelagic sediment.</title>
        <authorList>
            <person name="Tsubouchi T."/>
            <person name="Shimane Y."/>
            <person name="Mori K."/>
            <person name="Usui K."/>
            <person name="Hiraki T."/>
            <person name="Tame A."/>
            <person name="Uematsu K."/>
            <person name="Maruyama T."/>
            <person name="Hatada Y."/>
        </authorList>
    </citation>
    <scope>NUCLEOTIDE SEQUENCE</scope>
    <source>
        <strain evidence="3">JIR-001</strain>
    </source>
</reference>
<dbReference type="InterPro" id="IPR029066">
    <property type="entry name" value="PLP-binding_barrel"/>
</dbReference>
<dbReference type="Proteomes" id="UP000677436">
    <property type="component" value="Chromosome"/>
</dbReference>
<accession>A0A8D5ZNF0</accession>
<dbReference type="InterPro" id="IPR048449">
    <property type="entry name" value="YhfX-like_C"/>
</dbReference>
<dbReference type="Gene3D" id="2.40.37.30">
    <property type="match status" value="2"/>
</dbReference>
<protein>
    <submittedName>
        <fullName evidence="3">Amino-acid racemase</fullName>
    </submittedName>
</protein>
<keyword evidence="4" id="KW-1185">Reference proteome</keyword>
<evidence type="ECO:0000313" key="4">
    <source>
        <dbReference type="Proteomes" id="UP000677436"/>
    </source>
</evidence>
<reference evidence="3" key="2">
    <citation type="journal article" date="2021" name="Microbiol. Resour. Announc.">
        <title>Complete Genome Sequence of Polycladomyces abyssicola JIR-001T, Isolated from Hemipelagic Sediment in Deep Seawater.</title>
        <authorList>
            <person name="Tsubouchi T."/>
            <person name="Kaneko Y."/>
        </authorList>
    </citation>
    <scope>NUCLEOTIDE SEQUENCE</scope>
    <source>
        <strain evidence="3">JIR-001</strain>
    </source>
</reference>
<name>A0A8D5ZNF0_9BACL</name>
<dbReference type="KEGG" id="pabs:JIR001_10990"/>
<dbReference type="Pfam" id="PF21279">
    <property type="entry name" value="YhfX-like_C"/>
    <property type="match status" value="1"/>
</dbReference>
<evidence type="ECO:0000259" key="2">
    <source>
        <dbReference type="Pfam" id="PF21279"/>
    </source>
</evidence>
<dbReference type="Pfam" id="PF01168">
    <property type="entry name" value="Ala_racemase_N"/>
    <property type="match status" value="1"/>
</dbReference>
<dbReference type="InterPro" id="IPR001608">
    <property type="entry name" value="Ala_racemase_N"/>
</dbReference>
<dbReference type="SUPFAM" id="SSF51419">
    <property type="entry name" value="PLP-binding barrel"/>
    <property type="match status" value="1"/>
</dbReference>
<dbReference type="RefSeq" id="WP_212774567.1">
    <property type="nucleotide sequence ID" value="NZ_AP024601.1"/>
</dbReference>
<feature type="domain" description="Alanine racemase N-terminal" evidence="1">
    <location>
        <begin position="33"/>
        <end position="265"/>
    </location>
</feature>
<evidence type="ECO:0000313" key="3">
    <source>
        <dbReference type="EMBL" id="BCU81316.1"/>
    </source>
</evidence>